<accession>A0A150IPY2</accession>
<dbReference type="SUPFAM" id="SSF47384">
    <property type="entry name" value="Homodimeric domain of signal transducing histidine kinase"/>
    <property type="match status" value="1"/>
</dbReference>
<feature type="transmembrane region" description="Helical" evidence="12">
    <location>
        <begin position="6"/>
        <end position="21"/>
    </location>
</feature>
<evidence type="ECO:0000256" key="3">
    <source>
        <dbReference type="ARBA" id="ARBA00012438"/>
    </source>
</evidence>
<dbReference type="InterPro" id="IPR005467">
    <property type="entry name" value="His_kinase_dom"/>
</dbReference>
<evidence type="ECO:0000256" key="2">
    <source>
        <dbReference type="ARBA" id="ARBA00004236"/>
    </source>
</evidence>
<keyword evidence="7" id="KW-0547">Nucleotide-binding</keyword>
<keyword evidence="8 17" id="KW-0418">Kinase</keyword>
<evidence type="ECO:0000256" key="8">
    <source>
        <dbReference type="ARBA" id="ARBA00022777"/>
    </source>
</evidence>
<dbReference type="Pfam" id="PF02518">
    <property type="entry name" value="HATPase_c"/>
    <property type="match status" value="1"/>
</dbReference>
<keyword evidence="5" id="KW-0597">Phosphoprotein</keyword>
<evidence type="ECO:0000256" key="11">
    <source>
        <dbReference type="ARBA" id="ARBA00023136"/>
    </source>
</evidence>
<dbReference type="PRINTS" id="PR00344">
    <property type="entry name" value="BCTRLSENSOR"/>
</dbReference>
<dbReference type="EC" id="2.7.13.3" evidence="3"/>
<reference evidence="18 19" key="1">
    <citation type="journal article" date="2016" name="ISME J.">
        <title>Chasing the elusive Euryarchaeota class WSA2: genomes reveal a uniquely fastidious methyl-reducing methanogen.</title>
        <authorList>
            <person name="Nobu M.K."/>
            <person name="Narihiro T."/>
            <person name="Kuroda K."/>
            <person name="Mei R."/>
            <person name="Liu W.T."/>
        </authorList>
    </citation>
    <scope>NUCLEOTIDE SEQUENCE [LARGE SCALE GENOMIC DNA]</scope>
    <source>
        <strain evidence="15">B03fssc0709_Meth_Bin005</strain>
        <strain evidence="16">B15fssc0709_Meth_Bin003</strain>
        <strain evidence="17">BMIXfssc0709_Meth_Bin006</strain>
    </source>
</reference>
<evidence type="ECO:0000256" key="7">
    <source>
        <dbReference type="ARBA" id="ARBA00022741"/>
    </source>
</evidence>
<feature type="transmembrane region" description="Helical" evidence="12">
    <location>
        <begin position="61"/>
        <end position="79"/>
    </location>
</feature>
<evidence type="ECO:0000313" key="20">
    <source>
        <dbReference type="Proteomes" id="UP000092403"/>
    </source>
</evidence>
<dbReference type="InterPro" id="IPR036890">
    <property type="entry name" value="HATPase_C_sf"/>
</dbReference>
<dbReference type="GO" id="GO:0005524">
    <property type="term" value="F:ATP binding"/>
    <property type="evidence" value="ECO:0007669"/>
    <property type="project" value="UniProtKB-KW"/>
</dbReference>
<dbReference type="Pfam" id="PF00672">
    <property type="entry name" value="HAMP"/>
    <property type="match status" value="1"/>
</dbReference>
<evidence type="ECO:0000256" key="12">
    <source>
        <dbReference type="SAM" id="Phobius"/>
    </source>
</evidence>
<dbReference type="GO" id="GO:0007234">
    <property type="term" value="P:osmosensory signaling via phosphorelay pathway"/>
    <property type="evidence" value="ECO:0007669"/>
    <property type="project" value="TreeGrafter"/>
</dbReference>
<dbReference type="EMBL" id="LNJC01000002">
    <property type="protein sequence ID" value="KYC51233.1"/>
    <property type="molecule type" value="Genomic_DNA"/>
</dbReference>
<dbReference type="SMART" id="SM00388">
    <property type="entry name" value="HisKA"/>
    <property type="match status" value="1"/>
</dbReference>
<keyword evidence="4" id="KW-1003">Cell membrane</keyword>
<dbReference type="EMBL" id="LNGF01000033">
    <property type="protein sequence ID" value="KYC47109.1"/>
    <property type="molecule type" value="Genomic_DNA"/>
</dbReference>
<dbReference type="Pfam" id="PF16927">
    <property type="entry name" value="HisKA_7TM"/>
    <property type="match status" value="1"/>
</dbReference>
<gene>
    <name evidence="15" type="ORF">APG10_00105</name>
    <name evidence="16" type="ORF">APG11_01418</name>
    <name evidence="17" type="ORF">APG12_00158</name>
</gene>
<evidence type="ECO:0000256" key="1">
    <source>
        <dbReference type="ARBA" id="ARBA00000085"/>
    </source>
</evidence>
<keyword evidence="11 12" id="KW-0472">Membrane</keyword>
<dbReference type="PATRIC" id="fig|1706437.3.peg.1426"/>
<keyword evidence="12" id="KW-1133">Transmembrane helix</keyword>
<evidence type="ECO:0000313" key="17">
    <source>
        <dbReference type="EMBL" id="KYC51233.1"/>
    </source>
</evidence>
<evidence type="ECO:0000313" key="19">
    <source>
        <dbReference type="Proteomes" id="UP000092401"/>
    </source>
</evidence>
<dbReference type="InterPro" id="IPR003660">
    <property type="entry name" value="HAMP_dom"/>
</dbReference>
<accession>A0A150J1X8</accession>
<dbReference type="CDD" id="cd00075">
    <property type="entry name" value="HATPase"/>
    <property type="match status" value="1"/>
</dbReference>
<dbReference type="PATRIC" id="fig|1706438.3.peg.158"/>
<feature type="transmembrane region" description="Helical" evidence="12">
    <location>
        <begin position="270"/>
        <end position="289"/>
    </location>
</feature>
<dbReference type="InterPro" id="IPR050351">
    <property type="entry name" value="BphY/WalK/GraS-like"/>
</dbReference>
<dbReference type="Proteomes" id="UP000092403">
    <property type="component" value="Unassembled WGS sequence"/>
</dbReference>
<feature type="domain" description="Histidine kinase" evidence="13">
    <location>
        <begin position="391"/>
        <end position="606"/>
    </location>
</feature>
<dbReference type="InterPro" id="IPR004358">
    <property type="entry name" value="Sig_transdc_His_kin-like_C"/>
</dbReference>
<evidence type="ECO:0000259" key="14">
    <source>
        <dbReference type="PROSITE" id="PS50885"/>
    </source>
</evidence>
<evidence type="ECO:0000256" key="10">
    <source>
        <dbReference type="ARBA" id="ARBA00023012"/>
    </source>
</evidence>
<keyword evidence="10" id="KW-0902">Two-component regulatory system</keyword>
<sequence>MNSIIFITFFLNLTLGIYALKSNYKSRINVIFAILAFIIAGIILTNLFVIERSYPLLWNKLNLFFVIWTPTLYLMWSSGLTKMKIRIRKEILILISIFFSLSLITNLLIRNTYLINGKLEQVNGPLFNVFFLYYIICFIYGLYILISGYRSNESFIEKRRFLFAFIGTLIPIATSILLNLIIFFGQLKVIFGIDELIGNTVILPITNSLMMGLFASAVLRYNFFKIDISIKEKLDSLRIKILYIINIIIIGLGTIITIIFISYGYPFDSVVVETIVITVILIVLVDYCINYSLGNYINEKIVSPIEKISRQAEEVGKGNFNIKLGFEGDDEIAILSRQMDEMTEKLKKTSSIRENFNKALQIEVQNKTEKLQEAYIQMKESDKAKKDFIDAIAHELYNPLAVISLSSELIDLDRIDSDNKNRINSIQRNIQRLISLVKEIEEFTAVGIQNKDLNIENINIEELLINITNDFHILANKRNIHLSLKSIGQDFYLEGDKKQLTKVFINLIENAINFSNDGGKIEVTLEDKEDKIEVRIKDNGIGIKKDEIKKIFEKYYRATVDDALKQGIGLGLPISLDIVTKHDGIINVQSEYGKGSTFTVNLPKRHVVL</sequence>
<comment type="catalytic activity">
    <reaction evidence="1">
        <text>ATP + protein L-histidine = ADP + protein N-phospho-L-histidine.</text>
        <dbReference type="EC" id="2.7.13.3"/>
    </reaction>
</comment>
<dbReference type="Gene3D" id="6.10.340.10">
    <property type="match status" value="1"/>
</dbReference>
<evidence type="ECO:0000313" key="16">
    <source>
        <dbReference type="EMBL" id="KYC47109.1"/>
    </source>
</evidence>
<dbReference type="SMART" id="SM00387">
    <property type="entry name" value="HATPase_c"/>
    <property type="match status" value="1"/>
</dbReference>
<keyword evidence="12" id="KW-0812">Transmembrane</keyword>
<feature type="transmembrane region" description="Helical" evidence="12">
    <location>
        <begin position="196"/>
        <end position="221"/>
    </location>
</feature>
<comment type="caution">
    <text evidence="17">The sequence shown here is derived from an EMBL/GenBank/DDBJ whole genome shotgun (WGS) entry which is preliminary data.</text>
</comment>
<dbReference type="EMBL" id="LNGE01000002">
    <property type="protein sequence ID" value="KYC46235.1"/>
    <property type="molecule type" value="Genomic_DNA"/>
</dbReference>
<evidence type="ECO:0000259" key="13">
    <source>
        <dbReference type="PROSITE" id="PS50109"/>
    </source>
</evidence>
<dbReference type="CDD" id="cd06225">
    <property type="entry name" value="HAMP"/>
    <property type="match status" value="1"/>
</dbReference>
<dbReference type="Gene3D" id="3.30.565.10">
    <property type="entry name" value="Histidine kinase-like ATPase, C-terminal domain"/>
    <property type="match status" value="1"/>
</dbReference>
<evidence type="ECO:0000256" key="6">
    <source>
        <dbReference type="ARBA" id="ARBA00022679"/>
    </source>
</evidence>
<dbReference type="SUPFAM" id="SSF55874">
    <property type="entry name" value="ATPase domain of HSP90 chaperone/DNA topoisomerase II/histidine kinase"/>
    <property type="match status" value="1"/>
</dbReference>
<comment type="subcellular location">
    <subcellularLocation>
        <location evidence="2">Cell membrane</location>
    </subcellularLocation>
</comment>
<dbReference type="GO" id="GO:0000156">
    <property type="term" value="F:phosphorelay response regulator activity"/>
    <property type="evidence" value="ECO:0007669"/>
    <property type="project" value="TreeGrafter"/>
</dbReference>
<evidence type="ECO:0000256" key="5">
    <source>
        <dbReference type="ARBA" id="ARBA00022553"/>
    </source>
</evidence>
<proteinExistence type="predicted"/>
<evidence type="ECO:0000256" key="4">
    <source>
        <dbReference type="ARBA" id="ARBA00022475"/>
    </source>
</evidence>
<feature type="transmembrane region" description="Helical" evidence="12">
    <location>
        <begin position="91"/>
        <end position="109"/>
    </location>
</feature>
<feature type="transmembrane region" description="Helical" evidence="12">
    <location>
        <begin position="129"/>
        <end position="149"/>
    </location>
</feature>
<dbReference type="Proteomes" id="UP000091929">
    <property type="component" value="Unassembled WGS sequence"/>
</dbReference>
<dbReference type="Gene3D" id="1.10.287.130">
    <property type="match status" value="1"/>
</dbReference>
<evidence type="ECO:0000313" key="18">
    <source>
        <dbReference type="Proteomes" id="UP000091929"/>
    </source>
</evidence>
<dbReference type="GO" id="GO:0005886">
    <property type="term" value="C:plasma membrane"/>
    <property type="evidence" value="ECO:0007669"/>
    <property type="project" value="UniProtKB-SubCell"/>
</dbReference>
<dbReference type="CDD" id="cd00082">
    <property type="entry name" value="HisKA"/>
    <property type="match status" value="1"/>
</dbReference>
<feature type="transmembrane region" description="Helical" evidence="12">
    <location>
        <begin position="241"/>
        <end position="264"/>
    </location>
</feature>
<dbReference type="PROSITE" id="PS50109">
    <property type="entry name" value="HIS_KIN"/>
    <property type="match status" value="1"/>
</dbReference>
<dbReference type="PROSITE" id="PS50885">
    <property type="entry name" value="HAMP"/>
    <property type="match status" value="1"/>
</dbReference>
<dbReference type="InterPro" id="IPR003661">
    <property type="entry name" value="HisK_dim/P_dom"/>
</dbReference>
<evidence type="ECO:0000256" key="9">
    <source>
        <dbReference type="ARBA" id="ARBA00022840"/>
    </source>
</evidence>
<dbReference type="FunFam" id="3.30.565.10:FF:000023">
    <property type="entry name" value="PAS domain-containing sensor histidine kinase"/>
    <property type="match status" value="1"/>
</dbReference>
<keyword evidence="6" id="KW-0808">Transferase</keyword>
<dbReference type="InterPro" id="IPR031621">
    <property type="entry name" value="HisKA_7TM"/>
</dbReference>
<feature type="domain" description="HAMP" evidence="14">
    <location>
        <begin position="299"/>
        <end position="351"/>
    </location>
</feature>
<name>A0A150J1X8_9EURY</name>
<accession>A0A150IN39</accession>
<dbReference type="InterPro" id="IPR003594">
    <property type="entry name" value="HATPase_dom"/>
</dbReference>
<organism evidence="17 20">
    <name type="scientific">Candidatus Methanofastidiosum methylothiophilum</name>
    <dbReference type="NCBI Taxonomy" id="1705564"/>
    <lineage>
        <taxon>Archaea</taxon>
        <taxon>Methanobacteriati</taxon>
        <taxon>Methanobacteriota</taxon>
        <taxon>Stenosarchaea group</taxon>
        <taxon>Candidatus Methanofastidiosia</taxon>
        <taxon>Candidatus Methanofastidiosales</taxon>
        <taxon>Candidatus Methanofastidiosaceae</taxon>
        <taxon>Candidatus Methanofastidiosum</taxon>
    </lineage>
</organism>
<dbReference type="GO" id="GO:0000155">
    <property type="term" value="F:phosphorelay sensor kinase activity"/>
    <property type="evidence" value="ECO:0007669"/>
    <property type="project" value="InterPro"/>
</dbReference>
<dbReference type="PATRIC" id="fig|1706436.3.peg.104"/>
<protein>
    <recommendedName>
        <fullName evidence="3">histidine kinase</fullName>
        <ecNumber evidence="3">2.7.13.3</ecNumber>
    </recommendedName>
</protein>
<feature type="transmembrane region" description="Helical" evidence="12">
    <location>
        <begin position="161"/>
        <end position="184"/>
    </location>
</feature>
<dbReference type="PANTHER" id="PTHR42878">
    <property type="entry name" value="TWO-COMPONENT HISTIDINE KINASE"/>
    <property type="match status" value="1"/>
</dbReference>
<dbReference type="Pfam" id="PF00512">
    <property type="entry name" value="HisKA"/>
    <property type="match status" value="1"/>
</dbReference>
<dbReference type="Proteomes" id="UP000092401">
    <property type="component" value="Unassembled WGS sequence"/>
</dbReference>
<feature type="transmembrane region" description="Helical" evidence="12">
    <location>
        <begin position="28"/>
        <end position="49"/>
    </location>
</feature>
<dbReference type="SUPFAM" id="SSF158472">
    <property type="entry name" value="HAMP domain-like"/>
    <property type="match status" value="1"/>
</dbReference>
<dbReference type="InterPro" id="IPR036097">
    <property type="entry name" value="HisK_dim/P_sf"/>
</dbReference>
<evidence type="ECO:0000313" key="15">
    <source>
        <dbReference type="EMBL" id="KYC46235.1"/>
    </source>
</evidence>
<keyword evidence="9" id="KW-0067">ATP-binding</keyword>
<dbReference type="SMART" id="SM00304">
    <property type="entry name" value="HAMP"/>
    <property type="match status" value="1"/>
</dbReference>
<dbReference type="GO" id="GO:0030295">
    <property type="term" value="F:protein kinase activator activity"/>
    <property type="evidence" value="ECO:0007669"/>
    <property type="project" value="TreeGrafter"/>
</dbReference>
<dbReference type="AlphaFoldDB" id="A0A150J1X8"/>
<dbReference type="PANTHER" id="PTHR42878:SF7">
    <property type="entry name" value="SENSOR HISTIDINE KINASE GLRK"/>
    <property type="match status" value="1"/>
</dbReference>